<dbReference type="InterPro" id="IPR058353">
    <property type="entry name" value="DUF8040"/>
</dbReference>
<feature type="region of interest" description="Disordered" evidence="1">
    <location>
        <begin position="29"/>
        <end position="51"/>
    </location>
</feature>
<feature type="compositionally biased region" description="Basic and acidic residues" evidence="1">
    <location>
        <begin position="32"/>
        <end position="49"/>
    </location>
</feature>
<protein>
    <recommendedName>
        <fullName evidence="2">DUF8040 domain-containing protein</fullName>
    </recommendedName>
</protein>
<dbReference type="Proteomes" id="UP000032304">
    <property type="component" value="Chromosome 7"/>
</dbReference>
<sequence length="271" mass="31516">MCHLKFLNVLSQLITQPAIRSCDLIQGSKRGSKNDAPRSNKSSKNESSRRVGGSAMLMEKLDVIRSRNSWDLIACAFGYISLYYVKYIHNEPYITSFQMREKWMEELLDGHEKHCSNMFRMTQSTFHQLCMDLKRKEPPIKMSKSEFKEVLDAMDGLSRDIIRPRDLEFKEIPSQIANDTKYMPHFKDCIGAIDGTHIDVIIRKENQLCYRGRKGTPTINVLAACDFDLFFTYVLIGWERLAYDSRIFLNIIWNPSLNILKPPLSKFLHFS</sequence>
<dbReference type="Gramene" id="KJB43487">
    <property type="protein sequence ID" value="KJB43487"/>
    <property type="gene ID" value="B456_007G206400"/>
</dbReference>
<evidence type="ECO:0000259" key="2">
    <source>
        <dbReference type="Pfam" id="PF26138"/>
    </source>
</evidence>
<name>A0A0D2PCG7_GOSRA</name>
<evidence type="ECO:0000256" key="1">
    <source>
        <dbReference type="SAM" id="MobiDB-lite"/>
    </source>
</evidence>
<keyword evidence="4" id="KW-1185">Reference proteome</keyword>
<reference evidence="3 4" key="1">
    <citation type="journal article" date="2012" name="Nature">
        <title>Repeated polyploidization of Gossypium genomes and the evolution of spinnable cotton fibres.</title>
        <authorList>
            <person name="Paterson A.H."/>
            <person name="Wendel J.F."/>
            <person name="Gundlach H."/>
            <person name="Guo H."/>
            <person name="Jenkins J."/>
            <person name="Jin D."/>
            <person name="Llewellyn D."/>
            <person name="Showmaker K.C."/>
            <person name="Shu S."/>
            <person name="Udall J."/>
            <person name="Yoo M.J."/>
            <person name="Byers R."/>
            <person name="Chen W."/>
            <person name="Doron-Faigenboim A."/>
            <person name="Duke M.V."/>
            <person name="Gong L."/>
            <person name="Grimwood J."/>
            <person name="Grover C."/>
            <person name="Grupp K."/>
            <person name="Hu G."/>
            <person name="Lee T.H."/>
            <person name="Li J."/>
            <person name="Lin L."/>
            <person name="Liu T."/>
            <person name="Marler B.S."/>
            <person name="Page J.T."/>
            <person name="Roberts A.W."/>
            <person name="Romanel E."/>
            <person name="Sanders W.S."/>
            <person name="Szadkowski E."/>
            <person name="Tan X."/>
            <person name="Tang H."/>
            <person name="Xu C."/>
            <person name="Wang J."/>
            <person name="Wang Z."/>
            <person name="Zhang D."/>
            <person name="Zhang L."/>
            <person name="Ashrafi H."/>
            <person name="Bedon F."/>
            <person name="Bowers J.E."/>
            <person name="Brubaker C.L."/>
            <person name="Chee P.W."/>
            <person name="Das S."/>
            <person name="Gingle A.R."/>
            <person name="Haigler C.H."/>
            <person name="Harker D."/>
            <person name="Hoffmann L.V."/>
            <person name="Hovav R."/>
            <person name="Jones D.C."/>
            <person name="Lemke C."/>
            <person name="Mansoor S."/>
            <person name="ur Rahman M."/>
            <person name="Rainville L.N."/>
            <person name="Rambani A."/>
            <person name="Reddy U.K."/>
            <person name="Rong J.K."/>
            <person name="Saranga Y."/>
            <person name="Scheffler B.E."/>
            <person name="Scheffler J.A."/>
            <person name="Stelly D.M."/>
            <person name="Triplett B.A."/>
            <person name="Van Deynze A."/>
            <person name="Vaslin M.F."/>
            <person name="Waghmare V.N."/>
            <person name="Walford S.A."/>
            <person name="Wright R.J."/>
            <person name="Zaki E.A."/>
            <person name="Zhang T."/>
            <person name="Dennis E.S."/>
            <person name="Mayer K.F."/>
            <person name="Peterson D.G."/>
            <person name="Rokhsar D.S."/>
            <person name="Wang X."/>
            <person name="Schmutz J."/>
        </authorList>
    </citation>
    <scope>NUCLEOTIDE SEQUENCE [LARGE SCALE GENOMIC DNA]</scope>
</reference>
<dbReference type="AlphaFoldDB" id="A0A0D2PCG7"/>
<dbReference type="STRING" id="29730.A0A0D2PCG7"/>
<gene>
    <name evidence="3" type="ORF">B456_007G206400</name>
</gene>
<feature type="domain" description="DUF8040" evidence="2">
    <location>
        <begin position="95"/>
        <end position="138"/>
    </location>
</feature>
<dbReference type="PANTHER" id="PTHR22930:SF221">
    <property type="entry name" value="NUCLEASE HARBI1"/>
    <property type="match status" value="1"/>
</dbReference>
<dbReference type="PANTHER" id="PTHR22930">
    <property type="match status" value="1"/>
</dbReference>
<dbReference type="InterPro" id="IPR045249">
    <property type="entry name" value="HARBI1-like"/>
</dbReference>
<evidence type="ECO:0000313" key="3">
    <source>
        <dbReference type="EMBL" id="KJB43487.1"/>
    </source>
</evidence>
<dbReference type="eggNOG" id="KOG4585">
    <property type="taxonomic scope" value="Eukaryota"/>
</dbReference>
<proteinExistence type="predicted"/>
<dbReference type="Pfam" id="PF26138">
    <property type="entry name" value="DUF8040"/>
    <property type="match status" value="1"/>
</dbReference>
<dbReference type="EMBL" id="CM001746">
    <property type="protein sequence ID" value="KJB43487.1"/>
    <property type="molecule type" value="Genomic_DNA"/>
</dbReference>
<accession>A0A0D2PCG7</accession>
<evidence type="ECO:0000313" key="4">
    <source>
        <dbReference type="Proteomes" id="UP000032304"/>
    </source>
</evidence>
<organism evidence="3 4">
    <name type="scientific">Gossypium raimondii</name>
    <name type="common">Peruvian cotton</name>
    <name type="synonym">Gossypium klotzschianum subsp. raimondii</name>
    <dbReference type="NCBI Taxonomy" id="29730"/>
    <lineage>
        <taxon>Eukaryota</taxon>
        <taxon>Viridiplantae</taxon>
        <taxon>Streptophyta</taxon>
        <taxon>Embryophyta</taxon>
        <taxon>Tracheophyta</taxon>
        <taxon>Spermatophyta</taxon>
        <taxon>Magnoliopsida</taxon>
        <taxon>eudicotyledons</taxon>
        <taxon>Gunneridae</taxon>
        <taxon>Pentapetalae</taxon>
        <taxon>rosids</taxon>
        <taxon>malvids</taxon>
        <taxon>Malvales</taxon>
        <taxon>Malvaceae</taxon>
        <taxon>Malvoideae</taxon>
        <taxon>Gossypium</taxon>
    </lineage>
</organism>